<dbReference type="GeneID" id="54582808"/>
<evidence type="ECO:0000313" key="2">
    <source>
        <dbReference type="Proteomes" id="UP000800094"/>
    </source>
</evidence>
<dbReference type="EMBL" id="ML987198">
    <property type="protein sequence ID" value="KAF2246781.1"/>
    <property type="molecule type" value="Genomic_DNA"/>
</dbReference>
<dbReference type="OrthoDB" id="3792261at2759"/>
<organism evidence="1 2">
    <name type="scientific">Trematosphaeria pertusa</name>
    <dbReference type="NCBI Taxonomy" id="390896"/>
    <lineage>
        <taxon>Eukaryota</taxon>
        <taxon>Fungi</taxon>
        <taxon>Dikarya</taxon>
        <taxon>Ascomycota</taxon>
        <taxon>Pezizomycotina</taxon>
        <taxon>Dothideomycetes</taxon>
        <taxon>Pleosporomycetidae</taxon>
        <taxon>Pleosporales</taxon>
        <taxon>Massarineae</taxon>
        <taxon>Trematosphaeriaceae</taxon>
        <taxon>Trematosphaeria</taxon>
    </lineage>
</organism>
<sequence length="215" mass="24974">MPTANNTRHINEPRNVLPGAIFHYLDLDDIRRAPQVISVEGHWASFRSLDTPLYNTYDIITQGSRPPRVCYGDGAPFRLVVSSILLTPYRPAREIPLTTRDACRCEHYDFEVRPWRLYRNHPEIMINEYERERVDLARQRALGQSGAFNSWRERQLVEMREARGLAGLNTSEYDWEIARRVLEDPPPWGWVGKVMAGMGWVMEAEQVGRECLGFD</sequence>
<reference evidence="1" key="1">
    <citation type="journal article" date="2020" name="Stud. Mycol.">
        <title>101 Dothideomycetes genomes: a test case for predicting lifestyles and emergence of pathogens.</title>
        <authorList>
            <person name="Haridas S."/>
            <person name="Albert R."/>
            <person name="Binder M."/>
            <person name="Bloem J."/>
            <person name="Labutti K."/>
            <person name="Salamov A."/>
            <person name="Andreopoulos B."/>
            <person name="Baker S."/>
            <person name="Barry K."/>
            <person name="Bills G."/>
            <person name="Bluhm B."/>
            <person name="Cannon C."/>
            <person name="Castanera R."/>
            <person name="Culley D."/>
            <person name="Daum C."/>
            <person name="Ezra D."/>
            <person name="Gonzalez J."/>
            <person name="Henrissat B."/>
            <person name="Kuo A."/>
            <person name="Liang C."/>
            <person name="Lipzen A."/>
            <person name="Lutzoni F."/>
            <person name="Magnuson J."/>
            <person name="Mondo S."/>
            <person name="Nolan M."/>
            <person name="Ohm R."/>
            <person name="Pangilinan J."/>
            <person name="Park H.-J."/>
            <person name="Ramirez L."/>
            <person name="Alfaro M."/>
            <person name="Sun H."/>
            <person name="Tritt A."/>
            <person name="Yoshinaga Y."/>
            <person name="Zwiers L.-H."/>
            <person name="Turgeon B."/>
            <person name="Goodwin S."/>
            <person name="Spatafora J."/>
            <person name="Crous P."/>
            <person name="Grigoriev I."/>
        </authorList>
    </citation>
    <scope>NUCLEOTIDE SEQUENCE</scope>
    <source>
        <strain evidence="1">CBS 122368</strain>
    </source>
</reference>
<gene>
    <name evidence="1" type="ORF">BU26DRAFT_521213</name>
</gene>
<name>A0A6A6I8T8_9PLEO</name>
<evidence type="ECO:0000313" key="1">
    <source>
        <dbReference type="EMBL" id="KAF2246781.1"/>
    </source>
</evidence>
<proteinExistence type="predicted"/>
<protein>
    <submittedName>
        <fullName evidence="1">Uncharacterized protein</fullName>
    </submittedName>
</protein>
<dbReference type="AlphaFoldDB" id="A0A6A6I8T8"/>
<dbReference type="RefSeq" id="XP_033681785.1">
    <property type="nucleotide sequence ID" value="XM_033829478.1"/>
</dbReference>
<keyword evidence="2" id="KW-1185">Reference proteome</keyword>
<dbReference type="Proteomes" id="UP000800094">
    <property type="component" value="Unassembled WGS sequence"/>
</dbReference>
<accession>A0A6A6I8T8</accession>